<sequence length="221" mass="26000">MNDQAFQILANSNRNIYANLYGFPNECPHCHKHIIPEFKSDYISKDQYALYATMICPNTECDRPFIAQYSRENTTDYDYKQIVKYSVISKKFSTEINEVSPKFIEIFNEAFFAEQNNLFEVCGVAYRKALEFLLKDYLIGLFPDKEDSIKKNTISNCISSYVEDTRLKSTSKRAIWLGNDHTHYEKKWNDKNLNDLKTLIKLTINWIESEILTKKFNDSMQ</sequence>
<evidence type="ECO:0000313" key="2">
    <source>
        <dbReference type="Proteomes" id="UP001224325"/>
    </source>
</evidence>
<proteinExistence type="predicted"/>
<dbReference type="AlphaFoldDB" id="A0AAU7EC38"/>
<accession>A0AAU7EC38</accession>
<reference evidence="1" key="1">
    <citation type="submission" date="2024-04" db="EMBL/GenBank/DDBJ databases">
        <title>Mariniflexile litorale, isolated from the shallow sediments of the Sea of Japan.</title>
        <authorList>
            <person name="Romanenko L."/>
            <person name="Isaeva M."/>
        </authorList>
    </citation>
    <scope>NUCLEOTIDE SEQUENCE [LARGE SCALE GENOMIC DNA]</scope>
    <source>
        <strain evidence="1">KMM 9835</strain>
    </source>
</reference>
<keyword evidence="2" id="KW-1185">Reference proteome</keyword>
<dbReference type="RefSeq" id="WP_308992896.1">
    <property type="nucleotide sequence ID" value="NZ_CP155618.1"/>
</dbReference>
<dbReference type="KEGG" id="mlil:QLS71_015455"/>
<name>A0AAU7EC38_9FLAO</name>
<gene>
    <name evidence="1" type="ORF">QLS71_015455</name>
</gene>
<evidence type="ECO:0000313" key="1">
    <source>
        <dbReference type="EMBL" id="XBL13707.1"/>
    </source>
</evidence>
<dbReference type="EMBL" id="CP155618">
    <property type="protein sequence ID" value="XBL13707.1"/>
    <property type="molecule type" value="Genomic_DNA"/>
</dbReference>
<organism evidence="1 2">
    <name type="scientific">Mariniflexile litorale</name>
    <dbReference type="NCBI Taxonomy" id="3045158"/>
    <lineage>
        <taxon>Bacteria</taxon>
        <taxon>Pseudomonadati</taxon>
        <taxon>Bacteroidota</taxon>
        <taxon>Flavobacteriia</taxon>
        <taxon>Flavobacteriales</taxon>
        <taxon>Flavobacteriaceae</taxon>
        <taxon>Mariniflexile</taxon>
    </lineage>
</organism>
<dbReference type="Proteomes" id="UP001224325">
    <property type="component" value="Chromosome"/>
</dbReference>
<protein>
    <recommendedName>
        <fullName evidence="3">DUF4145 domain-containing protein</fullName>
    </recommendedName>
</protein>
<evidence type="ECO:0008006" key="3">
    <source>
        <dbReference type="Google" id="ProtNLM"/>
    </source>
</evidence>